<dbReference type="RefSeq" id="WP_132101351.1">
    <property type="nucleotide sequence ID" value="NZ_SMLB01000002.1"/>
</dbReference>
<evidence type="ECO:0000256" key="4">
    <source>
        <dbReference type="ARBA" id="ARBA00022692"/>
    </source>
</evidence>
<dbReference type="EMBL" id="SMLB01000002">
    <property type="protein sequence ID" value="TDD72635.1"/>
    <property type="molecule type" value="Genomic_DNA"/>
</dbReference>
<keyword evidence="4 7" id="KW-0812">Transmembrane</keyword>
<feature type="transmembrane region" description="Helical" evidence="7">
    <location>
        <begin position="175"/>
        <end position="195"/>
    </location>
</feature>
<keyword evidence="6 7" id="KW-0472">Membrane</keyword>
<dbReference type="OrthoDB" id="34224at2"/>
<evidence type="ECO:0000313" key="10">
    <source>
        <dbReference type="EMBL" id="TDD72635.1"/>
    </source>
</evidence>
<dbReference type="PANTHER" id="PTHR30193:SF41">
    <property type="entry name" value="DIACETYLCHITOBIOSE UPTAKE SYSTEM PERMEASE PROTEIN NGCF"/>
    <property type="match status" value="1"/>
</dbReference>
<feature type="transmembrane region" description="Helical" evidence="7">
    <location>
        <begin position="127"/>
        <end position="146"/>
    </location>
</feature>
<comment type="similarity">
    <text evidence="7">Belongs to the binding-protein-dependent transport system permease family.</text>
</comment>
<dbReference type="SUPFAM" id="SSF161098">
    <property type="entry name" value="MetI-like"/>
    <property type="match status" value="1"/>
</dbReference>
<dbReference type="GO" id="GO:0055085">
    <property type="term" value="P:transmembrane transport"/>
    <property type="evidence" value="ECO:0007669"/>
    <property type="project" value="InterPro"/>
</dbReference>
<evidence type="ECO:0000256" key="3">
    <source>
        <dbReference type="ARBA" id="ARBA00022475"/>
    </source>
</evidence>
<dbReference type="PANTHER" id="PTHR30193">
    <property type="entry name" value="ABC TRANSPORTER PERMEASE PROTEIN"/>
    <property type="match status" value="1"/>
</dbReference>
<dbReference type="Proteomes" id="UP000295217">
    <property type="component" value="Unassembled WGS sequence"/>
</dbReference>
<dbReference type="PROSITE" id="PS50928">
    <property type="entry name" value="ABC_TM1"/>
    <property type="match status" value="1"/>
</dbReference>
<evidence type="ECO:0000256" key="7">
    <source>
        <dbReference type="RuleBase" id="RU363032"/>
    </source>
</evidence>
<dbReference type="CDD" id="cd06261">
    <property type="entry name" value="TM_PBP2"/>
    <property type="match status" value="1"/>
</dbReference>
<feature type="transmembrane region" description="Helical" evidence="7">
    <location>
        <begin position="282"/>
        <end position="302"/>
    </location>
</feature>
<evidence type="ECO:0000256" key="5">
    <source>
        <dbReference type="ARBA" id="ARBA00022989"/>
    </source>
</evidence>
<dbReference type="InterPro" id="IPR051393">
    <property type="entry name" value="ABC_transporter_permease"/>
</dbReference>
<organism evidence="10 11">
    <name type="scientific">Jiangella aurantiaca</name>
    <dbReference type="NCBI Taxonomy" id="2530373"/>
    <lineage>
        <taxon>Bacteria</taxon>
        <taxon>Bacillati</taxon>
        <taxon>Actinomycetota</taxon>
        <taxon>Actinomycetes</taxon>
        <taxon>Jiangellales</taxon>
        <taxon>Jiangellaceae</taxon>
        <taxon>Jiangella</taxon>
    </lineage>
</organism>
<feature type="domain" description="ABC transmembrane type-1" evidence="9">
    <location>
        <begin position="90"/>
        <end position="298"/>
    </location>
</feature>
<feature type="transmembrane region" description="Helical" evidence="7">
    <location>
        <begin position="33"/>
        <end position="50"/>
    </location>
</feature>
<evidence type="ECO:0000259" key="9">
    <source>
        <dbReference type="PROSITE" id="PS50928"/>
    </source>
</evidence>
<keyword evidence="2 7" id="KW-0813">Transport</keyword>
<reference evidence="10 11" key="1">
    <citation type="submission" date="2019-02" db="EMBL/GenBank/DDBJ databases">
        <title>Draft genome sequences of novel Actinobacteria.</title>
        <authorList>
            <person name="Sahin N."/>
            <person name="Ay H."/>
            <person name="Saygin H."/>
        </authorList>
    </citation>
    <scope>NUCLEOTIDE SEQUENCE [LARGE SCALE GENOMIC DNA]</scope>
    <source>
        <strain evidence="10 11">8K307</strain>
    </source>
</reference>
<keyword evidence="5 7" id="KW-1133">Transmembrane helix</keyword>
<evidence type="ECO:0000313" key="11">
    <source>
        <dbReference type="Proteomes" id="UP000295217"/>
    </source>
</evidence>
<evidence type="ECO:0000256" key="1">
    <source>
        <dbReference type="ARBA" id="ARBA00004651"/>
    </source>
</evidence>
<protein>
    <submittedName>
        <fullName evidence="10">Sugar ABC transporter permease</fullName>
    </submittedName>
</protein>
<dbReference type="InterPro" id="IPR000515">
    <property type="entry name" value="MetI-like"/>
</dbReference>
<evidence type="ECO:0000256" key="2">
    <source>
        <dbReference type="ARBA" id="ARBA00022448"/>
    </source>
</evidence>
<gene>
    <name evidence="10" type="ORF">E1262_01890</name>
</gene>
<sequence length="324" mass="36617">MTTDTAVADATAAEDGAQPPATPSRSRRRRRQLWIFLAPAVLLNLVWGWYPLATSFVLSFTDARLRGDVTFTGFESYERMINDPLVAQAFRVSIIFAVLSIVLTFVVPILVAILLMEMPRRTMRWMMLLWFLPLSSVGTAILWRYVYNTDYGLLQSIATGLGFDRQPFLNSSDQVLFWLVIPGLVLYGPGLIYLATLQSVPTSYYEAAEIEGAGFWRKIWTISLPRMRPVILMMLMFAVIGNLQQFEWPMLMTDGGPGGASRTAVMYVYDILNQLRYADATALSILLFALIMLVVAVMRFAIREDPDAPPRRSLRELVTRKGDH</sequence>
<feature type="transmembrane region" description="Helical" evidence="7">
    <location>
        <begin position="89"/>
        <end position="115"/>
    </location>
</feature>
<keyword evidence="11" id="KW-1185">Reference proteome</keyword>
<comment type="caution">
    <text evidence="10">The sequence shown here is derived from an EMBL/GenBank/DDBJ whole genome shotgun (WGS) entry which is preliminary data.</text>
</comment>
<proteinExistence type="inferred from homology"/>
<comment type="subcellular location">
    <subcellularLocation>
        <location evidence="1 7">Cell membrane</location>
        <topology evidence="1 7">Multi-pass membrane protein</topology>
    </subcellularLocation>
</comment>
<dbReference type="Pfam" id="PF00528">
    <property type="entry name" value="BPD_transp_1"/>
    <property type="match status" value="1"/>
</dbReference>
<feature type="transmembrane region" description="Helical" evidence="7">
    <location>
        <begin position="227"/>
        <end position="246"/>
    </location>
</feature>
<feature type="region of interest" description="Disordered" evidence="8">
    <location>
        <begin position="1"/>
        <end position="25"/>
    </location>
</feature>
<dbReference type="Gene3D" id="1.10.3720.10">
    <property type="entry name" value="MetI-like"/>
    <property type="match status" value="1"/>
</dbReference>
<keyword evidence="3" id="KW-1003">Cell membrane</keyword>
<name>A0A4R5AL84_9ACTN</name>
<dbReference type="InterPro" id="IPR035906">
    <property type="entry name" value="MetI-like_sf"/>
</dbReference>
<dbReference type="AlphaFoldDB" id="A0A4R5AL84"/>
<evidence type="ECO:0000256" key="8">
    <source>
        <dbReference type="SAM" id="MobiDB-lite"/>
    </source>
</evidence>
<accession>A0A4R5AL84</accession>
<feature type="compositionally biased region" description="Low complexity" evidence="8">
    <location>
        <begin position="1"/>
        <end position="17"/>
    </location>
</feature>
<evidence type="ECO:0000256" key="6">
    <source>
        <dbReference type="ARBA" id="ARBA00023136"/>
    </source>
</evidence>
<dbReference type="GO" id="GO:0005886">
    <property type="term" value="C:plasma membrane"/>
    <property type="evidence" value="ECO:0007669"/>
    <property type="project" value="UniProtKB-SubCell"/>
</dbReference>